<dbReference type="AlphaFoldDB" id="A0A5E7ST09"/>
<dbReference type="Proteomes" id="UP000326611">
    <property type="component" value="Unassembled WGS sequence"/>
</dbReference>
<protein>
    <submittedName>
        <fullName evidence="1">Uncharacterized protein</fullName>
    </submittedName>
</protein>
<reference evidence="1 2" key="1">
    <citation type="submission" date="2019-09" db="EMBL/GenBank/DDBJ databases">
        <authorList>
            <person name="Chandra G."/>
            <person name="Truman W A."/>
        </authorList>
    </citation>
    <scope>NUCLEOTIDE SEQUENCE [LARGE SCALE GENOMIC DNA]</scope>
    <source>
        <strain evidence="1">PS918</strain>
    </source>
</reference>
<dbReference type="OrthoDB" id="6006387at2"/>
<accession>A0A5E7ST09</accession>
<proteinExistence type="predicted"/>
<gene>
    <name evidence="1" type="ORF">PS918_03130</name>
</gene>
<sequence>MSAFYDRMAATALRLIARFGQTATLSETPEPDPDDYDPVTGTGPVIVPVTQLGQAILLDYTVQEAGIINAAGSLVQQGDKKIMLAAKGLAWVPTMTTTILADGLTWTIINIKTTNPAGTPLLYELHGRR</sequence>
<name>A0A5E7ST09_PSEFL</name>
<dbReference type="EMBL" id="CABVIY010000004">
    <property type="protein sequence ID" value="VVP89892.1"/>
    <property type="molecule type" value="Genomic_DNA"/>
</dbReference>
<dbReference type="RefSeq" id="WP_150771165.1">
    <property type="nucleotide sequence ID" value="NZ_CABVIY010000004.1"/>
</dbReference>
<organism evidence="1 2">
    <name type="scientific">Pseudomonas fluorescens</name>
    <dbReference type="NCBI Taxonomy" id="294"/>
    <lineage>
        <taxon>Bacteria</taxon>
        <taxon>Pseudomonadati</taxon>
        <taxon>Pseudomonadota</taxon>
        <taxon>Gammaproteobacteria</taxon>
        <taxon>Pseudomonadales</taxon>
        <taxon>Pseudomonadaceae</taxon>
        <taxon>Pseudomonas</taxon>
    </lineage>
</organism>
<evidence type="ECO:0000313" key="1">
    <source>
        <dbReference type="EMBL" id="VVP89892.1"/>
    </source>
</evidence>
<evidence type="ECO:0000313" key="2">
    <source>
        <dbReference type="Proteomes" id="UP000326611"/>
    </source>
</evidence>